<protein>
    <submittedName>
        <fullName evidence="1">Uncharacterized protein</fullName>
    </submittedName>
</protein>
<gene>
    <name evidence="1" type="ORF">H4W29_005761</name>
</gene>
<keyword evidence="2" id="KW-1185">Reference proteome</keyword>
<dbReference type="EMBL" id="JADBEC010000002">
    <property type="protein sequence ID" value="MBE1508516.1"/>
    <property type="molecule type" value="Genomic_DNA"/>
</dbReference>
<proteinExistence type="predicted"/>
<organism evidence="1 2">
    <name type="scientific">Rhizobium viscosum</name>
    <name type="common">Arthrobacter viscosus</name>
    <dbReference type="NCBI Taxonomy" id="1673"/>
    <lineage>
        <taxon>Bacteria</taxon>
        <taxon>Pseudomonadati</taxon>
        <taxon>Pseudomonadota</taxon>
        <taxon>Alphaproteobacteria</taxon>
        <taxon>Hyphomicrobiales</taxon>
        <taxon>Rhizobiaceae</taxon>
        <taxon>Rhizobium/Agrobacterium group</taxon>
        <taxon>Rhizobium</taxon>
    </lineage>
</organism>
<accession>A0ABR9IZ60</accession>
<dbReference type="Proteomes" id="UP000620262">
    <property type="component" value="Unassembled WGS sequence"/>
</dbReference>
<reference evidence="1 2" key="1">
    <citation type="submission" date="2020-10" db="EMBL/GenBank/DDBJ databases">
        <title>Sequencing the genomes of 1000 actinobacteria strains.</title>
        <authorList>
            <person name="Klenk H.-P."/>
        </authorList>
    </citation>
    <scope>NUCLEOTIDE SEQUENCE [LARGE SCALE GENOMIC DNA]</scope>
    <source>
        <strain evidence="1 2">DSM 7307</strain>
    </source>
</reference>
<evidence type="ECO:0000313" key="2">
    <source>
        <dbReference type="Proteomes" id="UP000620262"/>
    </source>
</evidence>
<dbReference type="RefSeq" id="WP_192732102.1">
    <property type="nucleotide sequence ID" value="NZ_BAAAVL010000010.1"/>
</dbReference>
<name>A0ABR9IZ60_RHIVS</name>
<sequence length="74" mass="7878">MKSSVANISVPDTAVEAAVELLAQKPRPLSPIAPPFKLAQANETKTIHVCGANKAAFSAVFPPAIWRRQIAKGR</sequence>
<comment type="caution">
    <text evidence="1">The sequence shown here is derived from an EMBL/GenBank/DDBJ whole genome shotgun (WGS) entry which is preliminary data.</text>
</comment>
<evidence type="ECO:0000313" key="1">
    <source>
        <dbReference type="EMBL" id="MBE1508516.1"/>
    </source>
</evidence>